<evidence type="ECO:0000256" key="1">
    <source>
        <dbReference type="SAM" id="MobiDB-lite"/>
    </source>
</evidence>
<comment type="caution">
    <text evidence="3">The sequence shown here is derived from an EMBL/GenBank/DDBJ whole genome shotgun (WGS) entry which is preliminary data.</text>
</comment>
<dbReference type="RefSeq" id="WP_281833109.1">
    <property type="nucleotide sequence ID" value="NZ_BSDY01000002.1"/>
</dbReference>
<evidence type="ECO:0000256" key="2">
    <source>
        <dbReference type="SAM" id="SignalP"/>
    </source>
</evidence>
<gene>
    <name evidence="3" type="ORF">PM10SUCC1_04440</name>
</gene>
<dbReference type="EMBL" id="BSDY01000002">
    <property type="protein sequence ID" value="GLI54929.1"/>
    <property type="molecule type" value="Genomic_DNA"/>
</dbReference>
<keyword evidence="2" id="KW-0732">Signal</keyword>
<feature type="region of interest" description="Disordered" evidence="1">
    <location>
        <begin position="34"/>
        <end position="62"/>
    </location>
</feature>
<evidence type="ECO:0008006" key="5">
    <source>
        <dbReference type="Google" id="ProtNLM"/>
    </source>
</evidence>
<evidence type="ECO:0000313" key="3">
    <source>
        <dbReference type="EMBL" id="GLI54929.1"/>
    </source>
</evidence>
<keyword evidence="4" id="KW-1185">Reference proteome</keyword>
<name>A0A9W6GJB6_9FUSO</name>
<accession>A0A9W6GJB6</accession>
<organism evidence="3 4">
    <name type="scientific">Propionigenium maris DSM 9537</name>
    <dbReference type="NCBI Taxonomy" id="1123000"/>
    <lineage>
        <taxon>Bacteria</taxon>
        <taxon>Fusobacteriati</taxon>
        <taxon>Fusobacteriota</taxon>
        <taxon>Fusobacteriia</taxon>
        <taxon>Fusobacteriales</taxon>
        <taxon>Fusobacteriaceae</taxon>
        <taxon>Propionigenium</taxon>
    </lineage>
</organism>
<proteinExistence type="predicted"/>
<evidence type="ECO:0000313" key="4">
    <source>
        <dbReference type="Proteomes" id="UP001144471"/>
    </source>
</evidence>
<sequence length="62" mass="6964">MKKFLIVLGITLFIGRNFAVDFSMEPREGEQVGYMVTENSGDNTEGRDGMDMKDTEDTMPPT</sequence>
<dbReference type="Proteomes" id="UP001144471">
    <property type="component" value="Unassembled WGS sequence"/>
</dbReference>
<feature type="chain" id="PRO_5040932358" description="Secreted protein" evidence="2">
    <location>
        <begin position="20"/>
        <end position="62"/>
    </location>
</feature>
<reference evidence="3" key="1">
    <citation type="submission" date="2022-12" db="EMBL/GenBank/DDBJ databases">
        <title>Reference genome sequencing for broad-spectrum identification of bacterial and archaeal isolates by mass spectrometry.</title>
        <authorList>
            <person name="Sekiguchi Y."/>
            <person name="Tourlousse D.M."/>
        </authorList>
    </citation>
    <scope>NUCLEOTIDE SEQUENCE</scope>
    <source>
        <strain evidence="3">10succ1</strain>
    </source>
</reference>
<feature type="signal peptide" evidence="2">
    <location>
        <begin position="1"/>
        <end position="19"/>
    </location>
</feature>
<dbReference type="AlphaFoldDB" id="A0A9W6GJB6"/>
<feature type="compositionally biased region" description="Basic and acidic residues" evidence="1">
    <location>
        <begin position="44"/>
        <end position="56"/>
    </location>
</feature>
<protein>
    <recommendedName>
        <fullName evidence="5">Secreted protein</fullName>
    </recommendedName>
</protein>